<dbReference type="InterPro" id="IPR027417">
    <property type="entry name" value="P-loop_NTPase"/>
</dbReference>
<evidence type="ECO:0000256" key="4">
    <source>
        <dbReference type="ARBA" id="ARBA00022763"/>
    </source>
</evidence>
<sequence length="322" mass="34449">MLTDLRIKNLALVNDLAIQFGPGYNSITGETGAGKSILIGALGLVLGERADRTLIRDGDDHCSVEAIIDTAGLGKAFHAHLEQNGVEPCEGSQLFLKRSFSATGGNRQFVNGSPTTLSVLGSIGEWLVDIHGPHDHQSLLKAARQLDILDAYGALEGARSKFAALVDQRAALAAQKAVLIVDEDAYARELDLLRFQVGEIESARLKADEEPELEEAFQRATHSARLAELAVEARELIDSDAPSVTDLSAALGRVLQEMAGIDPGAEPLLAEQSVISGQLADLGAAVADYGERLSLDPAQMKQVEERYNLVQTLKRKYGSTLA</sequence>
<dbReference type="InterPro" id="IPR038729">
    <property type="entry name" value="Rad50/SbcC_AAA"/>
</dbReference>
<organism evidence="9">
    <name type="scientific">marine metagenome</name>
    <dbReference type="NCBI Taxonomy" id="408172"/>
    <lineage>
        <taxon>unclassified sequences</taxon>
        <taxon>metagenomes</taxon>
        <taxon>ecological metagenomes</taxon>
    </lineage>
</organism>
<evidence type="ECO:0000256" key="2">
    <source>
        <dbReference type="ARBA" id="ARBA00021315"/>
    </source>
</evidence>
<dbReference type="SUPFAM" id="SSF52540">
    <property type="entry name" value="P-loop containing nucleoside triphosphate hydrolases"/>
    <property type="match status" value="1"/>
</dbReference>
<name>A0A382NVE5_9ZZZZ</name>
<evidence type="ECO:0000313" key="9">
    <source>
        <dbReference type="EMBL" id="SVC65119.1"/>
    </source>
</evidence>
<reference evidence="9" key="1">
    <citation type="submission" date="2018-05" db="EMBL/GenBank/DDBJ databases">
        <authorList>
            <person name="Lanie J.A."/>
            <person name="Ng W.-L."/>
            <person name="Kazmierczak K.M."/>
            <person name="Andrzejewski T.M."/>
            <person name="Davidsen T.M."/>
            <person name="Wayne K.J."/>
            <person name="Tettelin H."/>
            <person name="Glass J.I."/>
            <person name="Rusch D."/>
            <person name="Podicherti R."/>
            <person name="Tsui H.-C.T."/>
            <person name="Winkler M.E."/>
        </authorList>
    </citation>
    <scope>NUCLEOTIDE SEQUENCE</scope>
</reference>
<keyword evidence="3" id="KW-0547">Nucleotide-binding</keyword>
<feature type="domain" description="Rad50/SbcC-type AAA" evidence="8">
    <location>
        <begin position="5"/>
        <end position="71"/>
    </location>
</feature>
<dbReference type="GO" id="GO:0009432">
    <property type="term" value="P:SOS response"/>
    <property type="evidence" value="ECO:0007669"/>
    <property type="project" value="TreeGrafter"/>
</dbReference>
<dbReference type="GO" id="GO:0006302">
    <property type="term" value="P:double-strand break repair"/>
    <property type="evidence" value="ECO:0007669"/>
    <property type="project" value="InterPro"/>
</dbReference>
<accession>A0A382NVE5</accession>
<gene>
    <name evidence="9" type="ORF">METZ01_LOCUS317973</name>
</gene>
<dbReference type="InterPro" id="IPR004604">
    <property type="entry name" value="DNA_recomb/repair_RecN"/>
</dbReference>
<evidence type="ECO:0000259" key="8">
    <source>
        <dbReference type="Pfam" id="PF13476"/>
    </source>
</evidence>
<evidence type="ECO:0000256" key="5">
    <source>
        <dbReference type="ARBA" id="ARBA00022840"/>
    </source>
</evidence>
<evidence type="ECO:0000256" key="1">
    <source>
        <dbReference type="ARBA" id="ARBA00009441"/>
    </source>
</evidence>
<dbReference type="GO" id="GO:0016887">
    <property type="term" value="F:ATP hydrolysis activity"/>
    <property type="evidence" value="ECO:0007669"/>
    <property type="project" value="InterPro"/>
</dbReference>
<dbReference type="GO" id="GO:0043590">
    <property type="term" value="C:bacterial nucleoid"/>
    <property type="evidence" value="ECO:0007669"/>
    <property type="project" value="TreeGrafter"/>
</dbReference>
<dbReference type="GO" id="GO:0005524">
    <property type="term" value="F:ATP binding"/>
    <property type="evidence" value="ECO:0007669"/>
    <property type="project" value="UniProtKB-KW"/>
</dbReference>
<comment type="similarity">
    <text evidence="1">Belongs to the RecN family.</text>
</comment>
<dbReference type="PANTHER" id="PTHR11059:SF0">
    <property type="entry name" value="DNA REPAIR PROTEIN RECN"/>
    <property type="match status" value="1"/>
</dbReference>
<feature type="non-terminal residue" evidence="9">
    <location>
        <position position="322"/>
    </location>
</feature>
<proteinExistence type="inferred from homology"/>
<dbReference type="AlphaFoldDB" id="A0A382NVE5"/>
<evidence type="ECO:0000256" key="7">
    <source>
        <dbReference type="ARBA" id="ARBA00033408"/>
    </source>
</evidence>
<evidence type="ECO:0000256" key="3">
    <source>
        <dbReference type="ARBA" id="ARBA00022741"/>
    </source>
</evidence>
<protein>
    <recommendedName>
        <fullName evidence="2">DNA repair protein RecN</fullName>
    </recommendedName>
    <alternativeName>
        <fullName evidence="7">Recombination protein N</fullName>
    </alternativeName>
</protein>
<evidence type="ECO:0000256" key="6">
    <source>
        <dbReference type="ARBA" id="ARBA00023204"/>
    </source>
</evidence>
<keyword evidence="4" id="KW-0227">DNA damage</keyword>
<keyword evidence="6" id="KW-0234">DNA repair</keyword>
<dbReference type="Pfam" id="PF13476">
    <property type="entry name" value="AAA_23"/>
    <property type="match status" value="1"/>
</dbReference>
<dbReference type="Gene3D" id="3.40.50.300">
    <property type="entry name" value="P-loop containing nucleotide triphosphate hydrolases"/>
    <property type="match status" value="1"/>
</dbReference>
<dbReference type="PANTHER" id="PTHR11059">
    <property type="entry name" value="DNA REPAIR PROTEIN RECN"/>
    <property type="match status" value="1"/>
</dbReference>
<dbReference type="GO" id="GO:0006310">
    <property type="term" value="P:DNA recombination"/>
    <property type="evidence" value="ECO:0007669"/>
    <property type="project" value="InterPro"/>
</dbReference>
<keyword evidence="5" id="KW-0067">ATP-binding</keyword>
<dbReference type="CDD" id="cd03241">
    <property type="entry name" value="ABC_RecN"/>
    <property type="match status" value="1"/>
</dbReference>
<dbReference type="EMBL" id="UINC01103040">
    <property type="protein sequence ID" value="SVC65119.1"/>
    <property type="molecule type" value="Genomic_DNA"/>
</dbReference>